<accession>A0A9D0ZIS8</accession>
<dbReference type="Pfam" id="PF01210">
    <property type="entry name" value="NAD_Gly3P_dh_N"/>
    <property type="match status" value="1"/>
</dbReference>
<dbReference type="GO" id="GO:0046168">
    <property type="term" value="P:glycerol-3-phosphate catabolic process"/>
    <property type="evidence" value="ECO:0007669"/>
    <property type="project" value="InterPro"/>
</dbReference>
<dbReference type="NCBIfam" id="NF000940">
    <property type="entry name" value="PRK00094.1-2"/>
    <property type="match status" value="1"/>
</dbReference>
<dbReference type="SUPFAM" id="SSF51735">
    <property type="entry name" value="NAD(P)-binding Rossmann-fold domains"/>
    <property type="match status" value="1"/>
</dbReference>
<proteinExistence type="inferred from homology"/>
<dbReference type="GO" id="GO:0005829">
    <property type="term" value="C:cytosol"/>
    <property type="evidence" value="ECO:0007669"/>
    <property type="project" value="TreeGrafter"/>
</dbReference>
<evidence type="ECO:0000256" key="11">
    <source>
        <dbReference type="RuleBase" id="RU000437"/>
    </source>
</evidence>
<dbReference type="GO" id="GO:0047952">
    <property type="term" value="F:glycerol-3-phosphate dehydrogenase [NAD(P)+] activity"/>
    <property type="evidence" value="ECO:0007669"/>
    <property type="project" value="UniProtKB-EC"/>
</dbReference>
<evidence type="ECO:0000259" key="14">
    <source>
        <dbReference type="Pfam" id="PF07479"/>
    </source>
</evidence>
<keyword evidence="4 11" id="KW-0560">Oxidoreductase</keyword>
<dbReference type="PANTHER" id="PTHR11728">
    <property type="entry name" value="GLYCEROL-3-PHOSPHATE DEHYDROGENASE"/>
    <property type="match status" value="1"/>
</dbReference>
<sequence>MNVSVLGCGRWGSFIAWYQDRIGNRVCSWGLPEAPELLQLKAERKNEYLSFGDQVIFTDDLTAAVEHADVMIISISSQHLRSFMSRLAKESIQGKPIVLCMKGLEETTGLRLSQIVGSFVDEQTTPIAVWVGPGHPQDFVKGIPNCMVIDSCNRSVKEMLVNRFSSELIRFYLGKDMIGTEVGAASKNVVGIAAGMLDGLNCSSLKGALMARGTREIARLIKAMGGNEMSAYGLCHLGDYEATLFSPFSHNRRYGEMCVKGEHFHKLAEGVSTTRALIRLGAQYKVDLPIAKAVNDVLADHKDPKTTLSALFLRSIKEEFD</sequence>
<feature type="domain" description="Glycerol-3-phosphate dehydrogenase NAD-dependent C-terminal" evidence="14">
    <location>
        <begin position="176"/>
        <end position="308"/>
    </location>
</feature>
<feature type="binding site" evidence="10">
    <location>
        <begin position="7"/>
        <end position="12"/>
    </location>
    <ligand>
        <name>NAD(+)</name>
        <dbReference type="ChEBI" id="CHEBI:57540"/>
    </ligand>
</feature>
<evidence type="ECO:0000256" key="9">
    <source>
        <dbReference type="PIRSR" id="PIRSR000114-1"/>
    </source>
</evidence>
<reference evidence="15" key="1">
    <citation type="submission" date="2020-10" db="EMBL/GenBank/DDBJ databases">
        <authorList>
            <person name="Gilroy R."/>
        </authorList>
    </citation>
    <scope>NUCLEOTIDE SEQUENCE</scope>
    <source>
        <strain evidence="15">ChiSjej1B19-3389</strain>
    </source>
</reference>
<dbReference type="Pfam" id="PF07479">
    <property type="entry name" value="NAD_Gly3P_dh_C"/>
    <property type="match status" value="1"/>
</dbReference>
<dbReference type="Gene3D" id="3.40.50.720">
    <property type="entry name" value="NAD(P)-binding Rossmann-like Domain"/>
    <property type="match status" value="1"/>
</dbReference>
<dbReference type="InterPro" id="IPR006109">
    <property type="entry name" value="G3P_DH_NAD-dep_C"/>
</dbReference>
<dbReference type="Proteomes" id="UP000886787">
    <property type="component" value="Unassembled WGS sequence"/>
</dbReference>
<keyword evidence="8" id="KW-1208">Phospholipid metabolism</keyword>
<dbReference type="PRINTS" id="PR00077">
    <property type="entry name" value="GPDHDRGNASE"/>
</dbReference>
<reference evidence="15" key="2">
    <citation type="journal article" date="2021" name="PeerJ">
        <title>Extensive microbial diversity within the chicken gut microbiome revealed by metagenomics and culture.</title>
        <authorList>
            <person name="Gilroy R."/>
            <person name="Ravi A."/>
            <person name="Getino M."/>
            <person name="Pursley I."/>
            <person name="Horton D.L."/>
            <person name="Alikhan N.F."/>
            <person name="Baker D."/>
            <person name="Gharbi K."/>
            <person name="Hall N."/>
            <person name="Watson M."/>
            <person name="Adriaenssens E.M."/>
            <person name="Foster-Nyarko E."/>
            <person name="Jarju S."/>
            <person name="Secka A."/>
            <person name="Antonio M."/>
            <person name="Oren A."/>
            <person name="Chaudhuri R.R."/>
            <person name="La Ragione R."/>
            <person name="Hildebrand F."/>
            <person name="Pallen M.J."/>
        </authorList>
    </citation>
    <scope>NUCLEOTIDE SEQUENCE</scope>
    <source>
        <strain evidence="15">ChiSjej1B19-3389</strain>
    </source>
</reference>
<comment type="similarity">
    <text evidence="1 11">Belongs to the NAD-dependent glycerol-3-phosphate dehydrogenase family.</text>
</comment>
<dbReference type="InterPro" id="IPR006168">
    <property type="entry name" value="G3P_DH_NAD-dep"/>
</dbReference>
<evidence type="ECO:0000259" key="13">
    <source>
        <dbReference type="Pfam" id="PF01210"/>
    </source>
</evidence>
<dbReference type="PANTHER" id="PTHR11728:SF1">
    <property type="entry name" value="GLYCEROL-3-PHOSPHATE DEHYDROGENASE [NAD(+)] 2, CHLOROPLASTIC"/>
    <property type="match status" value="1"/>
</dbReference>
<keyword evidence="6" id="KW-0443">Lipid metabolism</keyword>
<feature type="binding site" evidence="10">
    <location>
        <position position="266"/>
    </location>
    <ligand>
        <name>NAD(+)</name>
        <dbReference type="ChEBI" id="CHEBI:57540"/>
    </ligand>
</feature>
<dbReference type="GO" id="GO:0008654">
    <property type="term" value="P:phospholipid biosynthetic process"/>
    <property type="evidence" value="ECO:0007669"/>
    <property type="project" value="UniProtKB-KW"/>
</dbReference>
<keyword evidence="3" id="KW-0521">NADP</keyword>
<dbReference type="InterPro" id="IPR013328">
    <property type="entry name" value="6PGD_dom2"/>
</dbReference>
<dbReference type="PIRSF" id="PIRSF000114">
    <property type="entry name" value="Glycerol-3-P_dh"/>
    <property type="match status" value="1"/>
</dbReference>
<feature type="active site" description="Proton acceptor" evidence="9">
    <location>
        <position position="187"/>
    </location>
</feature>
<dbReference type="SUPFAM" id="SSF48179">
    <property type="entry name" value="6-phosphogluconate dehydrogenase C-terminal domain-like"/>
    <property type="match status" value="1"/>
</dbReference>
<evidence type="ECO:0000256" key="10">
    <source>
        <dbReference type="PIRSR" id="PIRSR000114-3"/>
    </source>
</evidence>
<evidence type="ECO:0000256" key="12">
    <source>
        <dbReference type="RuleBase" id="RU000439"/>
    </source>
</evidence>
<dbReference type="EMBL" id="DVFW01000031">
    <property type="protein sequence ID" value="HIQ80996.1"/>
    <property type="molecule type" value="Genomic_DNA"/>
</dbReference>
<dbReference type="InterPro" id="IPR011128">
    <property type="entry name" value="G3P_DH_NAD-dep_N"/>
</dbReference>
<evidence type="ECO:0000313" key="16">
    <source>
        <dbReference type="Proteomes" id="UP000886787"/>
    </source>
</evidence>
<organism evidence="15 16">
    <name type="scientific">Candidatus Scatavimonas merdigallinarum</name>
    <dbReference type="NCBI Taxonomy" id="2840914"/>
    <lineage>
        <taxon>Bacteria</taxon>
        <taxon>Bacillati</taxon>
        <taxon>Bacillota</taxon>
        <taxon>Clostridia</taxon>
        <taxon>Eubacteriales</taxon>
        <taxon>Oscillospiraceae</taxon>
        <taxon>Oscillospiraceae incertae sedis</taxon>
        <taxon>Candidatus Scatavimonas</taxon>
    </lineage>
</organism>
<evidence type="ECO:0000256" key="2">
    <source>
        <dbReference type="ARBA" id="ARBA00022516"/>
    </source>
</evidence>
<evidence type="ECO:0000256" key="5">
    <source>
        <dbReference type="ARBA" id="ARBA00023027"/>
    </source>
</evidence>
<keyword evidence="5 10" id="KW-0520">NAD</keyword>
<comment type="caution">
    <text evidence="15">The sequence shown here is derived from an EMBL/GenBank/DDBJ whole genome shotgun (WGS) entry which is preliminary data.</text>
</comment>
<evidence type="ECO:0000256" key="4">
    <source>
        <dbReference type="ARBA" id="ARBA00023002"/>
    </source>
</evidence>
<name>A0A9D0ZIS8_9FIRM</name>
<evidence type="ECO:0000256" key="8">
    <source>
        <dbReference type="ARBA" id="ARBA00023264"/>
    </source>
</evidence>
<dbReference type="Gene3D" id="1.10.1040.10">
    <property type="entry name" value="N-(1-d-carboxylethyl)-l-norvaline Dehydrogenase, domain 2"/>
    <property type="match status" value="1"/>
</dbReference>
<dbReference type="AlphaFoldDB" id="A0A9D0ZIS8"/>
<dbReference type="InterPro" id="IPR036291">
    <property type="entry name" value="NAD(P)-bd_dom_sf"/>
</dbReference>
<feature type="domain" description="Glycerol-3-phosphate dehydrogenase NAD-dependent N-terminal" evidence="13">
    <location>
        <begin position="3"/>
        <end position="154"/>
    </location>
</feature>
<evidence type="ECO:0000256" key="3">
    <source>
        <dbReference type="ARBA" id="ARBA00022857"/>
    </source>
</evidence>
<gene>
    <name evidence="15" type="ORF">IAD32_06905</name>
</gene>
<dbReference type="InterPro" id="IPR008927">
    <property type="entry name" value="6-PGluconate_DH-like_C_sf"/>
</dbReference>
<keyword evidence="7" id="KW-0594">Phospholipid biosynthesis</keyword>
<dbReference type="EC" id="1.1.1.94" evidence="12"/>
<evidence type="ECO:0000256" key="6">
    <source>
        <dbReference type="ARBA" id="ARBA00023098"/>
    </source>
</evidence>
<evidence type="ECO:0000256" key="1">
    <source>
        <dbReference type="ARBA" id="ARBA00011009"/>
    </source>
</evidence>
<protein>
    <recommendedName>
        <fullName evidence="12">Glycerol-3-phosphate dehydrogenase</fullName>
        <ecNumber evidence="12">1.1.1.94</ecNumber>
    </recommendedName>
</protein>
<dbReference type="GO" id="GO:0051287">
    <property type="term" value="F:NAD binding"/>
    <property type="evidence" value="ECO:0007669"/>
    <property type="project" value="InterPro"/>
</dbReference>
<comment type="catalytic activity">
    <reaction evidence="12">
        <text>sn-glycerol 3-phosphate + NADP(+) = dihydroxyacetone phosphate + NADPH + H(+)</text>
        <dbReference type="Rhea" id="RHEA:11096"/>
        <dbReference type="ChEBI" id="CHEBI:15378"/>
        <dbReference type="ChEBI" id="CHEBI:57597"/>
        <dbReference type="ChEBI" id="CHEBI:57642"/>
        <dbReference type="ChEBI" id="CHEBI:57783"/>
        <dbReference type="ChEBI" id="CHEBI:58349"/>
        <dbReference type="EC" id="1.1.1.94"/>
    </reaction>
</comment>
<evidence type="ECO:0000256" key="7">
    <source>
        <dbReference type="ARBA" id="ARBA00023209"/>
    </source>
</evidence>
<evidence type="ECO:0000313" key="15">
    <source>
        <dbReference type="EMBL" id="HIQ80996.1"/>
    </source>
</evidence>
<dbReference type="GO" id="GO:0005975">
    <property type="term" value="P:carbohydrate metabolic process"/>
    <property type="evidence" value="ECO:0007669"/>
    <property type="project" value="InterPro"/>
</dbReference>
<keyword evidence="2" id="KW-0444">Lipid biosynthesis</keyword>